<reference evidence="1 2" key="1">
    <citation type="submission" date="2018-05" db="EMBL/GenBank/DDBJ databases">
        <title>Genomic Encyclopedia of Archaeal and Bacterial Type Strains, Phase II (KMG-II): from individual species to whole genera.</title>
        <authorList>
            <person name="Goeker M."/>
        </authorList>
    </citation>
    <scope>NUCLEOTIDE SEQUENCE [LARGE SCALE GENOMIC DNA]</scope>
    <source>
        <strain evidence="1 2">DSM 45184</strain>
    </source>
</reference>
<accession>A0A316EI46</accession>
<dbReference type="InterPro" id="IPR015315">
    <property type="entry name" value="DUF1963"/>
</dbReference>
<evidence type="ECO:0000313" key="1">
    <source>
        <dbReference type="EMBL" id="PWK31701.1"/>
    </source>
</evidence>
<dbReference type="Proteomes" id="UP000245697">
    <property type="component" value="Unassembled WGS sequence"/>
</dbReference>
<keyword evidence="2" id="KW-1185">Reference proteome</keyword>
<dbReference type="EMBL" id="QGGR01000032">
    <property type="protein sequence ID" value="PWK31701.1"/>
    <property type="molecule type" value="Genomic_DNA"/>
</dbReference>
<dbReference type="InterPro" id="IPR035948">
    <property type="entry name" value="YwqG-like_sf"/>
</dbReference>
<protein>
    <submittedName>
        <fullName evidence="1">Uncharacterized protein YwqG</fullName>
    </submittedName>
</protein>
<sequence>MPIGGEWPRSPAGRPLGFVAGIDLGRVPVSVLDVPLPADGTLLLFYRDPSEDPYEVFRISDPEPDDQPPAGHVVYVPAGTATTTRTEPGATVYPEVPLTGDLIATGPRRGHPALEHAVADLPEQDRRFLTETTRRVEFWDELSRRSRIPGHRVGGYAHAWQEPVELVSAWTRLGTSVPNSDPALWEEARHWTSLVQIDSDHDADMEWFGSLYWTMRRADIAATRFDAATFIFQVS</sequence>
<comment type="caution">
    <text evidence="1">The sequence shown here is derived from an EMBL/GenBank/DDBJ whole genome shotgun (WGS) entry which is preliminary data.</text>
</comment>
<dbReference type="Gene3D" id="2.30.320.10">
    <property type="entry name" value="YwqG-like"/>
    <property type="match status" value="1"/>
</dbReference>
<dbReference type="Pfam" id="PF09234">
    <property type="entry name" value="DUF1963"/>
    <property type="match status" value="1"/>
</dbReference>
<organism evidence="1 2">
    <name type="scientific">Actinoplanes xinjiangensis</name>
    <dbReference type="NCBI Taxonomy" id="512350"/>
    <lineage>
        <taxon>Bacteria</taxon>
        <taxon>Bacillati</taxon>
        <taxon>Actinomycetota</taxon>
        <taxon>Actinomycetes</taxon>
        <taxon>Micromonosporales</taxon>
        <taxon>Micromonosporaceae</taxon>
        <taxon>Actinoplanes</taxon>
    </lineage>
</organism>
<name>A0A316EI46_9ACTN</name>
<proteinExistence type="predicted"/>
<dbReference type="AlphaFoldDB" id="A0A316EI46"/>
<evidence type="ECO:0000313" key="2">
    <source>
        <dbReference type="Proteomes" id="UP000245697"/>
    </source>
</evidence>
<gene>
    <name evidence="1" type="ORF">BC793_13250</name>
</gene>
<dbReference type="SUPFAM" id="SSF103032">
    <property type="entry name" value="Hypothetical protein YwqG"/>
    <property type="match status" value="1"/>
</dbReference>